<dbReference type="EMBL" id="SMAP01000001">
    <property type="protein sequence ID" value="TCT25890.1"/>
    <property type="molecule type" value="Genomic_DNA"/>
</dbReference>
<dbReference type="RefSeq" id="WP_205388020.1">
    <property type="nucleotide sequence ID" value="NZ_MSZW01000060.1"/>
</dbReference>
<name>A0A4R3N8Z0_9GAMM</name>
<keyword evidence="2" id="KW-1185">Reference proteome</keyword>
<organism evidence="1 2">
    <name type="scientific">Thermomonas haemolytica</name>
    <dbReference type="NCBI Taxonomy" id="141949"/>
    <lineage>
        <taxon>Bacteria</taxon>
        <taxon>Pseudomonadati</taxon>
        <taxon>Pseudomonadota</taxon>
        <taxon>Gammaproteobacteria</taxon>
        <taxon>Lysobacterales</taxon>
        <taxon>Lysobacteraceae</taxon>
        <taxon>Thermomonas</taxon>
    </lineage>
</organism>
<accession>A0A4R3N8Z0</accession>
<evidence type="ECO:0000313" key="2">
    <source>
        <dbReference type="Proteomes" id="UP000295414"/>
    </source>
</evidence>
<dbReference type="AlphaFoldDB" id="A0A4R3N8Z0"/>
<reference evidence="1 2" key="1">
    <citation type="submission" date="2019-03" db="EMBL/GenBank/DDBJ databases">
        <title>Genomic Encyclopedia of Type Strains, Phase IV (KMG-IV): sequencing the most valuable type-strain genomes for metagenomic binning, comparative biology and taxonomic classification.</title>
        <authorList>
            <person name="Goeker M."/>
        </authorList>
    </citation>
    <scope>NUCLEOTIDE SEQUENCE [LARGE SCALE GENOMIC DNA]</scope>
    <source>
        <strain evidence="1 2">DSM 13605</strain>
    </source>
</reference>
<sequence length="273" mass="27705">MADFSKPLLTDTYTSWQSTLTANITAALRWLDPATSGTHTNVPAGAYRLNAGVLESYSGSAWVAALLKASQLSTARTIAATGDLSWSVSFDGSGNASAAATLAASGVTAGTYRSVTVDAKGRVTAGTNPTTLAGYGITDAVGTTGDQLIAGNKTFTGALADSAGHVRDLTINTQNANYTLVLADRGKCVLKNDTTAYTWTIPPNSSVAFPVGTMITLRNANATGAVTIARGSGVALRKAGSGTDANATLAVWGMATLLKEGTDSWVISGTGVS</sequence>
<proteinExistence type="predicted"/>
<dbReference type="Proteomes" id="UP000295414">
    <property type="component" value="Unassembled WGS sequence"/>
</dbReference>
<gene>
    <name evidence="1" type="ORF">EDC34_101216</name>
</gene>
<evidence type="ECO:0000313" key="1">
    <source>
        <dbReference type="EMBL" id="TCT25890.1"/>
    </source>
</evidence>
<protein>
    <submittedName>
        <fullName evidence="1">Uncharacterized protein</fullName>
    </submittedName>
</protein>
<dbReference type="Gene3D" id="6.10.140.2190">
    <property type="match status" value="1"/>
</dbReference>
<comment type="caution">
    <text evidence="1">The sequence shown here is derived from an EMBL/GenBank/DDBJ whole genome shotgun (WGS) entry which is preliminary data.</text>
</comment>